<reference evidence="2" key="1">
    <citation type="submission" date="2013-09" db="EMBL/GenBank/DDBJ databases">
        <title>Corchorus olitorius genome sequencing.</title>
        <authorList>
            <person name="Alam M."/>
            <person name="Haque M.S."/>
            <person name="Islam M.S."/>
            <person name="Emdad E.M."/>
            <person name="Islam M.M."/>
            <person name="Ahmed B."/>
            <person name="Halim A."/>
            <person name="Hossen Q.M.M."/>
            <person name="Hossain M.Z."/>
            <person name="Ahmed R."/>
            <person name="Khan M.M."/>
            <person name="Islam R."/>
            <person name="Rashid M.M."/>
            <person name="Khan S.A."/>
            <person name="Rahman M.S."/>
            <person name="Alam M."/>
            <person name="Yahiya A.S."/>
            <person name="Khan M.S."/>
            <person name="Azam M.S."/>
            <person name="Haque T."/>
            <person name="Lashkar M.Z.H."/>
            <person name="Akhand A.I."/>
            <person name="Morshed G."/>
            <person name="Roy S."/>
            <person name="Uddin K.S."/>
            <person name="Rabeya T."/>
            <person name="Hossain A.S."/>
            <person name="Chowdhury A."/>
            <person name="Snigdha A.R."/>
            <person name="Mortoza M.S."/>
            <person name="Matin S.A."/>
            <person name="Hoque S.M.E."/>
            <person name="Islam M.K."/>
            <person name="Roy D.K."/>
            <person name="Haider R."/>
            <person name="Moosa M.M."/>
            <person name="Elias S.M."/>
            <person name="Hasan A.M."/>
            <person name="Jahan S."/>
            <person name="Shafiuddin M."/>
            <person name="Mahmood N."/>
            <person name="Shommy N.S."/>
        </authorList>
    </citation>
    <scope>NUCLEOTIDE SEQUENCE [LARGE SCALE GENOMIC DNA]</scope>
    <source>
        <strain evidence="2">cv. O-4</strain>
    </source>
</reference>
<name>A0A1R3I2P1_9ROSI</name>
<dbReference type="AlphaFoldDB" id="A0A1R3I2P1"/>
<evidence type="ECO:0000313" key="2">
    <source>
        <dbReference type="Proteomes" id="UP000187203"/>
    </source>
</evidence>
<comment type="caution">
    <text evidence="1">The sequence shown here is derived from an EMBL/GenBank/DDBJ whole genome shotgun (WGS) entry which is preliminary data.</text>
</comment>
<accession>A0A1R3I2P1</accession>
<dbReference type="Proteomes" id="UP000187203">
    <property type="component" value="Unassembled WGS sequence"/>
</dbReference>
<keyword evidence="2" id="KW-1185">Reference proteome</keyword>
<gene>
    <name evidence="1" type="ORF">COLO4_25437</name>
</gene>
<proteinExistence type="predicted"/>
<evidence type="ECO:0000313" key="1">
    <source>
        <dbReference type="EMBL" id="OMO76819.1"/>
    </source>
</evidence>
<sequence>MSFSFTSRPKPPCLASDPTLHRRAFEIYGRLELCRECGFFESLSREKEASKGRVRGSKNDEVSIQREGRGELLEEVREEGQLASQQPDKSKLAPIFREKIPLGLPPGKLIGFDELTWRVIWQGSSQVYFFLALSTTEWN</sequence>
<protein>
    <submittedName>
        <fullName evidence="1">Uncharacterized protein</fullName>
    </submittedName>
</protein>
<organism evidence="1 2">
    <name type="scientific">Corchorus olitorius</name>
    <dbReference type="NCBI Taxonomy" id="93759"/>
    <lineage>
        <taxon>Eukaryota</taxon>
        <taxon>Viridiplantae</taxon>
        <taxon>Streptophyta</taxon>
        <taxon>Embryophyta</taxon>
        <taxon>Tracheophyta</taxon>
        <taxon>Spermatophyta</taxon>
        <taxon>Magnoliopsida</taxon>
        <taxon>eudicotyledons</taxon>
        <taxon>Gunneridae</taxon>
        <taxon>Pentapetalae</taxon>
        <taxon>rosids</taxon>
        <taxon>malvids</taxon>
        <taxon>Malvales</taxon>
        <taxon>Malvaceae</taxon>
        <taxon>Grewioideae</taxon>
        <taxon>Apeibeae</taxon>
        <taxon>Corchorus</taxon>
    </lineage>
</organism>
<dbReference type="EMBL" id="AWUE01019045">
    <property type="protein sequence ID" value="OMO76819.1"/>
    <property type="molecule type" value="Genomic_DNA"/>
</dbReference>